<evidence type="ECO:0000313" key="2">
    <source>
        <dbReference type="Proteomes" id="UP000826651"/>
    </source>
</evidence>
<reference evidence="1 2" key="1">
    <citation type="submission" date="2021-04" db="EMBL/GenBank/DDBJ databases">
        <title>Ruania sp. nov., isolated from sandy soil of mangrove forest.</title>
        <authorList>
            <person name="Ge X."/>
            <person name="Huang R."/>
            <person name="Liu W."/>
        </authorList>
    </citation>
    <scope>NUCLEOTIDE SEQUENCE [LARGE SCALE GENOMIC DNA]</scope>
    <source>
        <strain evidence="1 2">N2-46</strain>
    </source>
</reference>
<name>A0ABS7S7F3_9MICO</name>
<evidence type="ECO:0000313" key="1">
    <source>
        <dbReference type="EMBL" id="MBZ2196281.1"/>
    </source>
</evidence>
<keyword evidence="2" id="KW-1185">Reference proteome</keyword>
<dbReference type="EMBL" id="JAGSHT010000009">
    <property type="protein sequence ID" value="MBZ2196281.1"/>
    <property type="molecule type" value="Genomic_DNA"/>
</dbReference>
<dbReference type="RefSeq" id="WP_223404998.1">
    <property type="nucleotide sequence ID" value="NZ_JAGSHT010000009.1"/>
</dbReference>
<organism evidence="1 2">
    <name type="scientific">Occultella gossypii</name>
    <dbReference type="NCBI Taxonomy" id="2800820"/>
    <lineage>
        <taxon>Bacteria</taxon>
        <taxon>Bacillati</taxon>
        <taxon>Actinomycetota</taxon>
        <taxon>Actinomycetes</taxon>
        <taxon>Micrococcales</taxon>
        <taxon>Ruaniaceae</taxon>
        <taxon>Occultella</taxon>
    </lineage>
</organism>
<gene>
    <name evidence="1" type="ORF">KCQ71_08970</name>
</gene>
<dbReference type="Proteomes" id="UP000826651">
    <property type="component" value="Unassembled WGS sequence"/>
</dbReference>
<comment type="caution">
    <text evidence="1">The sequence shown here is derived from an EMBL/GenBank/DDBJ whole genome shotgun (WGS) entry which is preliminary data.</text>
</comment>
<protein>
    <submittedName>
        <fullName evidence="1">Uncharacterized protein</fullName>
    </submittedName>
</protein>
<sequence>MSPIEQLISNFQELVAQVPEVVQPFIIMLAGAWAILRGVAVPGKSSALAHYDIVRAGMLPAALVQSVKSVASQS</sequence>
<accession>A0ABS7S7F3</accession>
<proteinExistence type="predicted"/>